<dbReference type="Proteomes" id="UP000078560">
    <property type="component" value="Unassembled WGS sequence"/>
</dbReference>
<protein>
    <submittedName>
        <fullName evidence="2">Uncharacterized protein</fullName>
    </submittedName>
</protein>
<dbReference type="EMBL" id="FLQV01002133">
    <property type="protein sequence ID" value="SBT00824.1"/>
    <property type="molecule type" value="Genomic_DNA"/>
</dbReference>
<sequence>MDKLSTNHLSGEKNKNYEAYGNDEINLFSCSFYYLGKKKIDSHCSLQRYAYMYPPHFVCLFVLKHTMQHERLLSAYFASEQKKKKAINKNKNFANN</sequence>
<evidence type="ECO:0000313" key="4">
    <source>
        <dbReference type="Proteomes" id="UP000078560"/>
    </source>
</evidence>
<organism evidence="2 3">
    <name type="scientific">Plasmodium ovale curtisi</name>
    <dbReference type="NCBI Taxonomy" id="864141"/>
    <lineage>
        <taxon>Eukaryota</taxon>
        <taxon>Sar</taxon>
        <taxon>Alveolata</taxon>
        <taxon>Apicomplexa</taxon>
        <taxon>Aconoidasida</taxon>
        <taxon>Haemosporida</taxon>
        <taxon>Plasmodiidae</taxon>
        <taxon>Plasmodium</taxon>
        <taxon>Plasmodium (Plasmodium)</taxon>
    </lineage>
</organism>
<reference evidence="2" key="1">
    <citation type="submission" date="2016-05" db="EMBL/GenBank/DDBJ databases">
        <authorList>
            <person name="Lavstsen T."/>
            <person name="Jespersen J.S."/>
        </authorList>
    </citation>
    <scope>NUCLEOTIDE SEQUENCE [LARGE SCALE GENOMIC DNA]</scope>
</reference>
<dbReference type="AlphaFoldDB" id="A0A1A8X979"/>
<gene>
    <name evidence="2" type="ORF">POVCU1_062610</name>
    <name evidence="1" type="ORF">POVCU2_0001900</name>
</gene>
<name>A0A1A8X979_PLAOA</name>
<proteinExistence type="predicted"/>
<evidence type="ECO:0000313" key="3">
    <source>
        <dbReference type="Proteomes" id="UP000078546"/>
    </source>
</evidence>
<evidence type="ECO:0000313" key="1">
    <source>
        <dbReference type="EMBL" id="SBS79999.1"/>
    </source>
</evidence>
<accession>A0A1A8X979</accession>
<reference evidence="3 4" key="2">
    <citation type="submission" date="2016-05" db="EMBL/GenBank/DDBJ databases">
        <authorList>
            <person name="Naeem Raeece"/>
        </authorList>
    </citation>
    <scope>NUCLEOTIDE SEQUENCE [LARGE SCALE GENOMIC DNA]</scope>
</reference>
<dbReference type="EMBL" id="FLQU01000023">
    <property type="protein sequence ID" value="SBS79999.1"/>
    <property type="molecule type" value="Genomic_DNA"/>
</dbReference>
<dbReference type="Proteomes" id="UP000078546">
    <property type="component" value="Unassembled WGS sequence"/>
</dbReference>
<evidence type="ECO:0000313" key="2">
    <source>
        <dbReference type="EMBL" id="SBT00824.1"/>
    </source>
</evidence>